<protein>
    <submittedName>
        <fullName evidence="1">Uncharacterized protein</fullName>
    </submittedName>
</protein>
<dbReference type="Proteomes" id="UP000193942">
    <property type="component" value="Unassembled WGS sequence"/>
</dbReference>
<dbReference type="EMBL" id="ADIZ01000001">
    <property type="protein sequence ID" value="OSK98589.1"/>
    <property type="molecule type" value="Genomic_DNA"/>
</dbReference>
<dbReference type="AlphaFoldDB" id="A0A1X3J7E4"/>
<evidence type="ECO:0000313" key="1">
    <source>
        <dbReference type="EMBL" id="OSK98589.1"/>
    </source>
</evidence>
<sequence length="40" mass="4711">MHYLSPEKFKIINIETVNRHVTGTALSLQFLILSKLMIFY</sequence>
<name>A0A1X3J7E4_ECOLX</name>
<gene>
    <name evidence="1" type="ORF">ECXG_02861</name>
</gene>
<proteinExistence type="predicted"/>
<organism evidence="1 2">
    <name type="scientific">Escherichia coli TA447</name>
    <dbReference type="NCBI Taxonomy" id="656447"/>
    <lineage>
        <taxon>Bacteria</taxon>
        <taxon>Pseudomonadati</taxon>
        <taxon>Pseudomonadota</taxon>
        <taxon>Gammaproteobacteria</taxon>
        <taxon>Enterobacterales</taxon>
        <taxon>Enterobacteriaceae</taxon>
        <taxon>Escherichia</taxon>
    </lineage>
</organism>
<reference evidence="1 2" key="1">
    <citation type="submission" date="2010-04" db="EMBL/GenBank/DDBJ databases">
        <title>The Genome Sequence of Escherichia coli TA447.</title>
        <authorList>
            <consortium name="The Broad Institute Genome Sequencing Platform"/>
            <consortium name="The Broad Institute Genome Sequencing Center for Infectious Disease"/>
            <person name="Feldgarden M."/>
            <person name="Gordon D.M."/>
            <person name="Johnson J.R."/>
            <person name="Johnston B.D."/>
            <person name="Young S."/>
            <person name="Zeng Q."/>
            <person name="Koehrsen M."/>
            <person name="Alvarado L."/>
            <person name="Berlin A.M."/>
            <person name="Borenstein D."/>
            <person name="Chapman S.B."/>
            <person name="Chen Z."/>
            <person name="Engels R."/>
            <person name="Freedman E."/>
            <person name="Gellesch M."/>
            <person name="Goldberg J."/>
            <person name="Griggs A."/>
            <person name="Gujja S."/>
            <person name="Heilman E.R."/>
            <person name="Heiman D.I."/>
            <person name="Hepburn T.A."/>
            <person name="Howarth C."/>
            <person name="Jen D."/>
            <person name="Larson L."/>
            <person name="Mehta T."/>
            <person name="Park D."/>
            <person name="Pearson M."/>
            <person name="Richards J."/>
            <person name="Roberts A."/>
            <person name="Saif S."/>
            <person name="Shea T.D."/>
            <person name="Shenoy N."/>
            <person name="Sisk P."/>
            <person name="Stolte C."/>
            <person name="Sykes S.N."/>
            <person name="Walk T."/>
            <person name="White J."/>
            <person name="Yandava C."/>
            <person name="Haas B."/>
            <person name="Henn M.R."/>
            <person name="Nusbaum C."/>
            <person name="Birren B."/>
        </authorList>
    </citation>
    <scope>NUCLEOTIDE SEQUENCE [LARGE SCALE GENOMIC DNA]</scope>
    <source>
        <strain evidence="1 2">TA447</strain>
    </source>
</reference>
<comment type="caution">
    <text evidence="1">The sequence shown here is derived from an EMBL/GenBank/DDBJ whole genome shotgun (WGS) entry which is preliminary data.</text>
</comment>
<accession>A0A1X3J7E4</accession>
<evidence type="ECO:0000313" key="2">
    <source>
        <dbReference type="Proteomes" id="UP000193942"/>
    </source>
</evidence>